<feature type="compositionally biased region" description="Polar residues" evidence="1">
    <location>
        <begin position="152"/>
        <end position="168"/>
    </location>
</feature>
<feature type="region of interest" description="Disordered" evidence="1">
    <location>
        <begin position="776"/>
        <end position="802"/>
    </location>
</feature>
<feature type="compositionally biased region" description="Polar residues" evidence="1">
    <location>
        <begin position="108"/>
        <end position="120"/>
    </location>
</feature>
<dbReference type="Gene3D" id="3.40.50.1000">
    <property type="entry name" value="HAD superfamily/HAD-like"/>
    <property type="match status" value="1"/>
</dbReference>
<organism evidence="3 4">
    <name type="scientific">Acacia crassicarpa</name>
    <name type="common">northern wattle</name>
    <dbReference type="NCBI Taxonomy" id="499986"/>
    <lineage>
        <taxon>Eukaryota</taxon>
        <taxon>Viridiplantae</taxon>
        <taxon>Streptophyta</taxon>
        <taxon>Embryophyta</taxon>
        <taxon>Tracheophyta</taxon>
        <taxon>Spermatophyta</taxon>
        <taxon>Magnoliopsida</taxon>
        <taxon>eudicotyledons</taxon>
        <taxon>Gunneridae</taxon>
        <taxon>Pentapetalae</taxon>
        <taxon>rosids</taxon>
        <taxon>fabids</taxon>
        <taxon>Fabales</taxon>
        <taxon>Fabaceae</taxon>
        <taxon>Caesalpinioideae</taxon>
        <taxon>mimosoid clade</taxon>
        <taxon>Acacieae</taxon>
        <taxon>Acacia</taxon>
    </lineage>
</organism>
<dbReference type="Pfam" id="PF03031">
    <property type="entry name" value="NIF"/>
    <property type="match status" value="1"/>
</dbReference>
<keyword evidence="4" id="KW-1185">Reference proteome</keyword>
<dbReference type="PROSITE" id="PS50969">
    <property type="entry name" value="FCP1"/>
    <property type="match status" value="1"/>
</dbReference>
<dbReference type="Proteomes" id="UP001293593">
    <property type="component" value="Unassembled WGS sequence"/>
</dbReference>
<dbReference type="InterPro" id="IPR036412">
    <property type="entry name" value="HAD-like_sf"/>
</dbReference>
<feature type="compositionally biased region" description="Basic residues" evidence="1">
    <location>
        <begin position="527"/>
        <end position="539"/>
    </location>
</feature>
<feature type="compositionally biased region" description="Basic residues" evidence="1">
    <location>
        <begin position="170"/>
        <end position="180"/>
    </location>
</feature>
<proteinExistence type="predicted"/>
<feature type="region of interest" description="Disordered" evidence="1">
    <location>
        <begin position="40"/>
        <end position="188"/>
    </location>
</feature>
<dbReference type="FunFam" id="3.40.50.1000:FF:000257">
    <property type="entry name" value="Haloacid dehalogenase-like hydrolase (HAD) superfamily protein"/>
    <property type="match status" value="1"/>
</dbReference>
<feature type="compositionally biased region" description="Polar residues" evidence="1">
    <location>
        <begin position="48"/>
        <end position="78"/>
    </location>
</feature>
<feature type="compositionally biased region" description="Polar residues" evidence="1">
    <location>
        <begin position="224"/>
        <end position="234"/>
    </location>
</feature>
<protein>
    <recommendedName>
        <fullName evidence="2">FCP1 homology domain-containing protein</fullName>
    </recommendedName>
</protein>
<dbReference type="PANTHER" id="PTHR12210">
    <property type="entry name" value="DULLARD PROTEIN PHOSPHATASE"/>
    <property type="match status" value="1"/>
</dbReference>
<feature type="compositionally biased region" description="Basic residues" evidence="1">
    <location>
        <begin position="347"/>
        <end position="357"/>
    </location>
</feature>
<feature type="compositionally biased region" description="Basic residues" evidence="1">
    <location>
        <begin position="437"/>
        <end position="447"/>
    </location>
</feature>
<feature type="region of interest" description="Disordered" evidence="1">
    <location>
        <begin position="691"/>
        <end position="712"/>
    </location>
</feature>
<feature type="domain" description="FCP1 homology" evidence="2">
    <location>
        <begin position="836"/>
        <end position="1017"/>
    </location>
</feature>
<dbReference type="SMART" id="SM00577">
    <property type="entry name" value="CPDc"/>
    <property type="match status" value="1"/>
</dbReference>
<dbReference type="InterPro" id="IPR023214">
    <property type="entry name" value="HAD_sf"/>
</dbReference>
<feature type="compositionally biased region" description="Polar residues" evidence="1">
    <location>
        <begin position="334"/>
        <end position="345"/>
    </location>
</feature>
<dbReference type="EMBL" id="JAWXYG010000023">
    <property type="protein sequence ID" value="KAK4252529.1"/>
    <property type="molecule type" value="Genomic_DNA"/>
</dbReference>
<dbReference type="SUPFAM" id="SSF56784">
    <property type="entry name" value="HAD-like"/>
    <property type="match status" value="1"/>
</dbReference>
<accession>A0AAE1JG84</accession>
<feature type="region of interest" description="Disordered" evidence="1">
    <location>
        <begin position="223"/>
        <end position="377"/>
    </location>
</feature>
<gene>
    <name evidence="3" type="ORF">QN277_014519</name>
</gene>
<comment type="caution">
    <text evidence="3">The sequence shown here is derived from an EMBL/GenBank/DDBJ whole genome shotgun (WGS) entry which is preliminary data.</text>
</comment>
<feature type="region of interest" description="Disordered" evidence="1">
    <location>
        <begin position="508"/>
        <end position="551"/>
    </location>
</feature>
<evidence type="ECO:0000259" key="2">
    <source>
        <dbReference type="PROSITE" id="PS50969"/>
    </source>
</evidence>
<dbReference type="InterPro" id="IPR004274">
    <property type="entry name" value="FCP1_dom"/>
</dbReference>
<evidence type="ECO:0000313" key="3">
    <source>
        <dbReference type="EMBL" id="KAK4252529.1"/>
    </source>
</evidence>
<feature type="region of interest" description="Disordered" evidence="1">
    <location>
        <begin position="420"/>
        <end position="464"/>
    </location>
</feature>
<reference evidence="3" key="1">
    <citation type="submission" date="2023-10" db="EMBL/GenBank/DDBJ databases">
        <title>Chromosome-level genome of the transformable northern wattle, Acacia crassicarpa.</title>
        <authorList>
            <person name="Massaro I."/>
            <person name="Sinha N.R."/>
            <person name="Poethig S."/>
            <person name="Leichty A.R."/>
        </authorList>
    </citation>
    <scope>NUCLEOTIDE SEQUENCE</scope>
    <source>
        <strain evidence="3">Acra3RX</strain>
        <tissue evidence="3">Leaf</tissue>
    </source>
</reference>
<name>A0AAE1JG84_9FABA</name>
<evidence type="ECO:0000256" key="1">
    <source>
        <dbReference type="SAM" id="MobiDB-lite"/>
    </source>
</evidence>
<dbReference type="AlphaFoldDB" id="A0AAE1JG84"/>
<sequence length="1075" mass="119988">MSDLGPQAMTCSVVSNGNLSAVPREAFSTEISTATLAVPLTHPDEQSLDSVMRQSQVESASKENNLLENSSDKSQILTGTDVRLKRRKKRQEKGHNATKNNDKHTAVPKNSFSTETSKVSLTVPPTHPDEHPLDSVMRQAQVENESKEKNVIENSSDKSQIMTGSESILTKKRRKKRKVKGHDVIESNDNLSAVPKDAFSTETSKAALAVPPTHPYEHSLDSVMRQSQVQNALNEKNVLENASHKSQIMKGGEVSSRNKRKKKRRQGKGHDASESNNNLSTVPKDAFSTETSAAALAVPPMPTHPDEHSLDSVMRQSQVENALNEKNVLENASHKSQIMKSGEVSSRNKRKKKRRQGKGHDASGINNNLSTVPKDAFSTETSAAALAVPPMPTHPDEHSLDSVMRQSQVENALNEKNVLENASHKFQIMKSGEVSSRNKRKKKRRQEKGHDASESNNNLSTVPKDAFSTVTSTAALVVPPMPTHPDEHSLDPAMRQSQVENALNEKNVLLNGSDKSQITTSVEVSSRNKRKRKKRKVKGHNASESNANLPAVPKDTLSVETSTAPRVMLPTHPFQQSVDPLMRQLAEKEGKENHVLQHVTDGYLAMTNLDVNSSKKNKKRKRKKARHNYIETNVNLFGVLKDNTSLEASTPILDLPPLHSGQSPMGPVMRLSQEANEEVQAMIGNATDGSTAVANEEISSRNENKKRKRRKTCDINHHEVPKDTFSPKTCTLTSDMPSRYPALDLVMSQYQEENQGKDPNMVEKAIDGSSAMISVEVNSSKKNKEGRRREKTKHDSLPSNVNLSGVSEGDISHLTVVSKHDHSKASHFSIGRAISSYPKKKLLVLDLNGLLADFVLGVPEGYKPDKKIHNKAVFKRPFCDDFLQFCFDKFHVGIWSSRKRQNVDAAIKLLVGVSKSKLLFAWDQRHCTKTKFQTIEDEQKPLMLKELRMLWEKSRPGLPWAKGEFNETNTLLLDDSPYKAIRNPMHTAIFPYSYRYNDTNDSSLGPGGDLRVYLEGLAMAENVPQYVASHPFGQPPITKSNPHWNFYCEVRDQGLVAKRPTKKRYRRNRQQHCYL</sequence>
<feature type="compositionally biased region" description="Basic residues" evidence="1">
    <location>
        <begin position="257"/>
        <end position="267"/>
    </location>
</feature>
<evidence type="ECO:0000313" key="4">
    <source>
        <dbReference type="Proteomes" id="UP001293593"/>
    </source>
</evidence>
<dbReference type="InterPro" id="IPR050365">
    <property type="entry name" value="TIM50"/>
</dbReference>